<feature type="repeat" description="PPR" evidence="2">
    <location>
        <begin position="513"/>
        <end position="547"/>
    </location>
</feature>
<dbReference type="InterPro" id="IPR046848">
    <property type="entry name" value="E_motif"/>
</dbReference>
<protein>
    <recommendedName>
        <fullName evidence="5">Pentatricopeptide repeat-containing protein</fullName>
    </recommendedName>
</protein>
<dbReference type="PANTHER" id="PTHR47926:SF532">
    <property type="entry name" value="PENTACOTRIPEPTIDE-REPEAT REGION OF PRORP DOMAIN-CONTAINING PROTEIN"/>
    <property type="match status" value="1"/>
</dbReference>
<keyword evidence="4" id="KW-1185">Reference proteome</keyword>
<dbReference type="PANTHER" id="PTHR47926">
    <property type="entry name" value="PENTATRICOPEPTIDE REPEAT-CONTAINING PROTEIN"/>
    <property type="match status" value="1"/>
</dbReference>
<evidence type="ECO:0008006" key="5">
    <source>
        <dbReference type="Google" id="ProtNLM"/>
    </source>
</evidence>
<dbReference type="InterPro" id="IPR046960">
    <property type="entry name" value="PPR_At4g14850-like_plant"/>
</dbReference>
<evidence type="ECO:0000313" key="3">
    <source>
        <dbReference type="EMBL" id="KAG6471172.1"/>
    </source>
</evidence>
<dbReference type="GO" id="GO:0009451">
    <property type="term" value="P:RNA modification"/>
    <property type="evidence" value="ECO:0007669"/>
    <property type="project" value="InterPro"/>
</dbReference>
<feature type="repeat" description="PPR" evidence="2">
    <location>
        <begin position="548"/>
        <end position="582"/>
    </location>
</feature>
<dbReference type="NCBIfam" id="TIGR00756">
    <property type="entry name" value="PPR"/>
    <property type="match status" value="6"/>
</dbReference>
<feature type="repeat" description="PPR" evidence="2">
    <location>
        <begin position="477"/>
        <end position="507"/>
    </location>
</feature>
<accession>A0A8J5CAS1</accession>
<feature type="repeat" description="PPR" evidence="2">
    <location>
        <begin position="375"/>
        <end position="409"/>
    </location>
</feature>
<evidence type="ECO:0000256" key="1">
    <source>
        <dbReference type="ARBA" id="ARBA00022737"/>
    </source>
</evidence>
<reference evidence="3 4" key="1">
    <citation type="submission" date="2020-08" db="EMBL/GenBank/DDBJ databases">
        <title>Plant Genome Project.</title>
        <authorList>
            <person name="Zhang R.-G."/>
        </authorList>
    </citation>
    <scope>NUCLEOTIDE SEQUENCE [LARGE SCALE GENOMIC DNA]</scope>
    <source>
        <tissue evidence="3">Rhizome</tissue>
    </source>
</reference>
<comment type="caution">
    <text evidence="3">The sequence shown here is derived from an EMBL/GenBank/DDBJ whole genome shotgun (WGS) entry which is preliminary data.</text>
</comment>
<feature type="repeat" description="PPR" evidence="2">
    <location>
        <begin position="170"/>
        <end position="204"/>
    </location>
</feature>
<name>A0A8J5CAS1_ZINOF</name>
<dbReference type="Pfam" id="PF01535">
    <property type="entry name" value="PPR"/>
    <property type="match status" value="4"/>
</dbReference>
<dbReference type="InterPro" id="IPR002885">
    <property type="entry name" value="PPR_rpt"/>
</dbReference>
<organism evidence="3 4">
    <name type="scientific">Zingiber officinale</name>
    <name type="common">Ginger</name>
    <name type="synonym">Amomum zingiber</name>
    <dbReference type="NCBI Taxonomy" id="94328"/>
    <lineage>
        <taxon>Eukaryota</taxon>
        <taxon>Viridiplantae</taxon>
        <taxon>Streptophyta</taxon>
        <taxon>Embryophyta</taxon>
        <taxon>Tracheophyta</taxon>
        <taxon>Spermatophyta</taxon>
        <taxon>Magnoliopsida</taxon>
        <taxon>Liliopsida</taxon>
        <taxon>Zingiberales</taxon>
        <taxon>Zingiberaceae</taxon>
        <taxon>Zingiber</taxon>
    </lineage>
</organism>
<dbReference type="Pfam" id="PF20431">
    <property type="entry name" value="E_motif"/>
    <property type="match status" value="1"/>
</dbReference>
<evidence type="ECO:0000256" key="2">
    <source>
        <dbReference type="PROSITE-ProRule" id="PRU00708"/>
    </source>
</evidence>
<gene>
    <name evidence="3" type="ORF">ZIOFF_072273</name>
</gene>
<dbReference type="PROSITE" id="PS51375">
    <property type="entry name" value="PPR"/>
    <property type="match status" value="6"/>
</dbReference>
<evidence type="ECO:0000313" key="4">
    <source>
        <dbReference type="Proteomes" id="UP000734854"/>
    </source>
</evidence>
<dbReference type="AlphaFoldDB" id="A0A8J5CAS1"/>
<dbReference type="FunFam" id="1.25.40.10:FF:000381">
    <property type="entry name" value="Pentatricopeptide repeat-containing protein"/>
    <property type="match status" value="1"/>
</dbReference>
<dbReference type="InterPro" id="IPR011990">
    <property type="entry name" value="TPR-like_helical_dom_sf"/>
</dbReference>
<dbReference type="GO" id="GO:0003723">
    <property type="term" value="F:RNA binding"/>
    <property type="evidence" value="ECO:0007669"/>
    <property type="project" value="InterPro"/>
</dbReference>
<dbReference type="FunFam" id="1.25.40.10:FF:000344">
    <property type="entry name" value="Pentatricopeptide repeat-containing protein"/>
    <property type="match status" value="1"/>
</dbReference>
<proteinExistence type="predicted"/>
<dbReference type="Gene3D" id="1.25.40.10">
    <property type="entry name" value="Tetratricopeptide repeat domain"/>
    <property type="match status" value="5"/>
</dbReference>
<keyword evidence="1" id="KW-0677">Repeat</keyword>
<sequence>MKVAPISPRLRLFRFAHPAHSSFTQTLPSGPAVVYETNTQLRQLVKSDRLLDARLLFDGMPHRDIVSWTVLISGYVSSSASHEALCLFSSLVRSADPSLDPDPFVLSVVIKACAYGPGLRPHGRCLHAYTLKSGRLVGSVFVATALLDMYSKTGDPASALQVFDEMPFRNAVSWTSAVSALVRAGRCRRAVRCFADMWASGVPCDSHTYATALKACADARLLARGREIHAQTAKLGLETAPFVANTLAAMYTKCSVLREGLVLLNRVRSLDVIAYTTIIAAYVQERRYEEAVLAFFRMQSDSLEAVSPNNYTFAAVISACVGLAYLELGEQLHASVIRRGFAVASSVSNALVTLYARAGLLASAYAMFRETRTKDIVSWTAIISGFSLECEIEKAFALFDEMRRDGWPPPNEFTFSSLLSVCASSAALDIGRQLHARAIVDGSDADVMITSALIAMYSKSGSLEDAAQVFEGRGSEEVVSWTAMIIGYAEHGRSAEAIELFERMQRTPGLAPDGVAYIGVLTACCHAGLVDRALQYLESMREQGVDPGREHYGCIVDLLGRAGRVTEAEKVLEEMPKSEVDAVAWASLMRACAAKGDVEGMRRAAATVKELEPRGAAAYVVSANIYAGQGRWAEAAAERKWMREKGLRKEAGWSWVAVGREALGVFVAGGGSHQKMEDAIYYMLELVDYEARMAGDITMRAEFEFEEEGEECRVSC</sequence>
<dbReference type="EMBL" id="JACMSC010000021">
    <property type="protein sequence ID" value="KAG6471172.1"/>
    <property type="molecule type" value="Genomic_DNA"/>
</dbReference>
<dbReference type="Proteomes" id="UP000734854">
    <property type="component" value="Unassembled WGS sequence"/>
</dbReference>
<feature type="repeat" description="PPR" evidence="2">
    <location>
        <begin position="271"/>
        <end position="305"/>
    </location>
</feature>
<dbReference type="FunFam" id="1.25.40.10:FF:000090">
    <property type="entry name" value="Pentatricopeptide repeat-containing protein, chloroplastic"/>
    <property type="match status" value="1"/>
</dbReference>
<dbReference type="SUPFAM" id="SSF48452">
    <property type="entry name" value="TPR-like"/>
    <property type="match status" value="1"/>
</dbReference>
<dbReference type="Pfam" id="PF13041">
    <property type="entry name" value="PPR_2"/>
    <property type="match status" value="4"/>
</dbReference>